<evidence type="ECO:0000256" key="2">
    <source>
        <dbReference type="ARBA" id="ARBA00006763"/>
    </source>
</evidence>
<evidence type="ECO:0000313" key="5">
    <source>
        <dbReference type="EMBL" id="SDF94673.1"/>
    </source>
</evidence>
<dbReference type="AlphaFoldDB" id="A0A1G7PBX0"/>
<gene>
    <name evidence="4" type="ORF">SAMN05216241_102508</name>
    <name evidence="5" type="ORF">SAMN05216241_103275</name>
</gene>
<dbReference type="Pfam" id="PF03641">
    <property type="entry name" value="Lysine_decarbox"/>
    <property type="match status" value="1"/>
</dbReference>
<dbReference type="InterPro" id="IPR031100">
    <property type="entry name" value="LOG_fam"/>
</dbReference>
<dbReference type="GO" id="GO:0009691">
    <property type="term" value="P:cytokinin biosynthetic process"/>
    <property type="evidence" value="ECO:0007669"/>
    <property type="project" value="UniProtKB-UniRule"/>
</dbReference>
<evidence type="ECO:0000256" key="1">
    <source>
        <dbReference type="ARBA" id="ARBA00000274"/>
    </source>
</evidence>
<keyword evidence="3" id="KW-0203">Cytokinin biosynthesis</keyword>
<comment type="catalytic activity">
    <reaction evidence="1">
        <text>AMP + H2O = D-ribose 5-phosphate + adenine</text>
        <dbReference type="Rhea" id="RHEA:20129"/>
        <dbReference type="ChEBI" id="CHEBI:15377"/>
        <dbReference type="ChEBI" id="CHEBI:16708"/>
        <dbReference type="ChEBI" id="CHEBI:78346"/>
        <dbReference type="ChEBI" id="CHEBI:456215"/>
        <dbReference type="EC" id="3.2.2.4"/>
    </reaction>
</comment>
<dbReference type="GO" id="GO:0005829">
    <property type="term" value="C:cytosol"/>
    <property type="evidence" value="ECO:0007669"/>
    <property type="project" value="TreeGrafter"/>
</dbReference>
<evidence type="ECO:0000256" key="3">
    <source>
        <dbReference type="RuleBase" id="RU363015"/>
    </source>
</evidence>
<dbReference type="InterPro" id="IPR005269">
    <property type="entry name" value="LOG"/>
</dbReference>
<comment type="similarity">
    <text evidence="2 3">Belongs to the LOG family.</text>
</comment>
<name>A0A1G7PBX0_9PROT</name>
<dbReference type="OrthoDB" id="9801098at2"/>
<proteinExistence type="inferred from homology"/>
<dbReference type="STRING" id="1082479.SAMN05216241_102508"/>
<dbReference type="EMBL" id="FNCE01000003">
    <property type="protein sequence ID" value="SDF94673.1"/>
    <property type="molecule type" value="Genomic_DNA"/>
</dbReference>
<organism evidence="4 6">
    <name type="scientific">Limimonas halophila</name>
    <dbReference type="NCBI Taxonomy" id="1082479"/>
    <lineage>
        <taxon>Bacteria</taxon>
        <taxon>Pseudomonadati</taxon>
        <taxon>Pseudomonadota</taxon>
        <taxon>Alphaproteobacteria</taxon>
        <taxon>Rhodospirillales</taxon>
        <taxon>Rhodovibrionaceae</taxon>
        <taxon>Limimonas</taxon>
    </lineage>
</organism>
<dbReference type="GO" id="GO:0008714">
    <property type="term" value="F:AMP nucleosidase activity"/>
    <property type="evidence" value="ECO:0007669"/>
    <property type="project" value="UniProtKB-EC"/>
</dbReference>
<evidence type="ECO:0000313" key="6">
    <source>
        <dbReference type="Proteomes" id="UP000199415"/>
    </source>
</evidence>
<evidence type="ECO:0000313" key="4">
    <source>
        <dbReference type="EMBL" id="SDF83721.1"/>
    </source>
</evidence>
<sequence length="199" mass="20869">MTQGDASSCSSICVYCGSQAGLAADHLETARALGRACAANGIRVVFGGGSIGLMGALAEASRAAGGAVTGIIPDHLRARELADEAVDDLVVVDSMHERKRLMAERADGFCVLPGGIGTLDETIEILTWKQLGLHTKPVVLLDNGRFWDPLMQLFAHQRAAGFLGETEPNLFQRAGSVDEAMGILTHTPRATAATGLDRA</sequence>
<keyword evidence="6" id="KW-1185">Reference proteome</keyword>
<keyword evidence="3" id="KW-0378">Hydrolase</keyword>
<dbReference type="RefSeq" id="WP_090019106.1">
    <property type="nucleotide sequence ID" value="NZ_FNCE01000002.1"/>
</dbReference>
<protein>
    <recommendedName>
        <fullName evidence="3">Cytokinin riboside 5'-monophosphate phosphoribohydrolase</fullName>
        <ecNumber evidence="3">3.2.2.n1</ecNumber>
    </recommendedName>
</protein>
<dbReference type="EC" id="3.2.2.n1" evidence="3"/>
<dbReference type="Gene3D" id="3.40.50.450">
    <property type="match status" value="1"/>
</dbReference>
<reference evidence="4 6" key="1">
    <citation type="submission" date="2016-10" db="EMBL/GenBank/DDBJ databases">
        <authorList>
            <person name="de Groot N.N."/>
        </authorList>
    </citation>
    <scope>NUCLEOTIDE SEQUENCE [LARGE SCALE GENOMIC DNA]</scope>
    <source>
        <strain evidence="4 6">DSM 25584</strain>
    </source>
</reference>
<dbReference type="Proteomes" id="UP000199415">
    <property type="component" value="Unassembled WGS sequence"/>
</dbReference>
<dbReference type="NCBIfam" id="TIGR00730">
    <property type="entry name" value="Rossman fold protein, TIGR00730 family"/>
    <property type="match status" value="1"/>
</dbReference>
<dbReference type="PANTHER" id="PTHR31223">
    <property type="entry name" value="LOG FAMILY PROTEIN YJL055W"/>
    <property type="match status" value="1"/>
</dbReference>
<dbReference type="EMBL" id="FNCE01000002">
    <property type="protein sequence ID" value="SDF83721.1"/>
    <property type="molecule type" value="Genomic_DNA"/>
</dbReference>
<accession>A0A1G7PBX0</accession>
<dbReference type="SUPFAM" id="SSF102405">
    <property type="entry name" value="MCP/YpsA-like"/>
    <property type="match status" value="1"/>
</dbReference>
<dbReference type="PANTHER" id="PTHR31223:SF70">
    <property type="entry name" value="LOG FAMILY PROTEIN YJL055W"/>
    <property type="match status" value="1"/>
</dbReference>